<reference evidence="1" key="1">
    <citation type="submission" date="2021-01" db="EMBL/GenBank/DDBJ databases">
        <authorList>
            <person name="Corre E."/>
            <person name="Pelletier E."/>
            <person name="Niang G."/>
            <person name="Scheremetjew M."/>
            <person name="Finn R."/>
            <person name="Kale V."/>
            <person name="Holt S."/>
            <person name="Cochrane G."/>
            <person name="Meng A."/>
            <person name="Brown T."/>
            <person name="Cohen L."/>
        </authorList>
    </citation>
    <scope>NUCLEOTIDE SEQUENCE</scope>
    <source>
        <strain evidence="1">Pop2</strain>
    </source>
</reference>
<dbReference type="AlphaFoldDB" id="A0A7S2EM21"/>
<proteinExistence type="predicted"/>
<name>A0A7S2EM21_9STRA</name>
<protein>
    <submittedName>
        <fullName evidence="1">Uncharacterized protein</fullName>
    </submittedName>
</protein>
<sequence>MIRSFIARRRGRPVRQTAASLTRFSLSTYYDSQSGLHVPIHNEKEIKLFLNKSKEDTSTTGSFVPAQLYKEDASSDMPQRLKSLRAEGIHGVILPSAKFPRDVRNLQTLSHIAPEEFVFFTPYHSQVKSFSSVSTMLALEDNEDMKNTLKPLVAAGSKTTLLLHEAFYRNQELMHVAGQVARLIDETGGGDTFLITASDKIDADDVIQLCEELMYLDVAGPTIKSRIILNSTNEELIDELMLLGVSKFALDEEEDISMLEDISKWQGKSLLK</sequence>
<organism evidence="1">
    <name type="scientific">Ditylum brightwellii</name>
    <dbReference type="NCBI Taxonomy" id="49249"/>
    <lineage>
        <taxon>Eukaryota</taxon>
        <taxon>Sar</taxon>
        <taxon>Stramenopiles</taxon>
        <taxon>Ochrophyta</taxon>
        <taxon>Bacillariophyta</taxon>
        <taxon>Mediophyceae</taxon>
        <taxon>Lithodesmiophycidae</taxon>
        <taxon>Lithodesmiales</taxon>
        <taxon>Lithodesmiaceae</taxon>
        <taxon>Ditylum</taxon>
    </lineage>
</organism>
<accession>A0A7S2EM21</accession>
<gene>
    <name evidence="1" type="ORF">DBRI1063_LOCUS18736</name>
</gene>
<evidence type="ECO:0000313" key="1">
    <source>
        <dbReference type="EMBL" id="CAD9345223.1"/>
    </source>
</evidence>
<dbReference type="EMBL" id="HBGN01029059">
    <property type="protein sequence ID" value="CAD9345223.1"/>
    <property type="molecule type" value="Transcribed_RNA"/>
</dbReference>